<dbReference type="OrthoDB" id="4794873at2759"/>
<keyword evidence="2" id="KW-1185">Reference proteome</keyword>
<protein>
    <submittedName>
        <fullName evidence="1">Uncharacterized protein</fullName>
    </submittedName>
</protein>
<sequence>MQHKIFCIREFSKSESATVVQRAFNIQPPTRKNIYLWNKQFDETGSLCKGKSPGRSHVSEENVERIRVSFERSPMKSTRSASRELETIANNCLACIEAQDGAPPHWHLNVRRFLNESLPQRWIGRMGNEDLALQFWPPRSPDLTPCDFFLWGFVKDAVYVPPLPTNLNDLRNRITAAVNSAMQDICHQVWMNSATV</sequence>
<dbReference type="EMBL" id="NEVH01025635">
    <property type="protein sequence ID" value="PNF15394.1"/>
    <property type="molecule type" value="Genomic_DNA"/>
</dbReference>
<evidence type="ECO:0000313" key="1">
    <source>
        <dbReference type="EMBL" id="PNF15394.1"/>
    </source>
</evidence>
<dbReference type="Gene3D" id="3.30.420.10">
    <property type="entry name" value="Ribonuclease H-like superfamily/Ribonuclease H"/>
    <property type="match status" value="1"/>
</dbReference>
<gene>
    <name evidence="1" type="ORF">B7P43_G01012</name>
</gene>
<accession>A0A2J7PGD9</accession>
<proteinExistence type="predicted"/>
<name>A0A2J7PGD9_9NEOP</name>
<reference evidence="1 2" key="1">
    <citation type="submission" date="2017-12" db="EMBL/GenBank/DDBJ databases">
        <title>Hemimetabolous genomes reveal molecular basis of termite eusociality.</title>
        <authorList>
            <person name="Harrison M.C."/>
            <person name="Jongepier E."/>
            <person name="Robertson H.M."/>
            <person name="Arning N."/>
            <person name="Bitard-Feildel T."/>
            <person name="Chao H."/>
            <person name="Childers C.P."/>
            <person name="Dinh H."/>
            <person name="Doddapaneni H."/>
            <person name="Dugan S."/>
            <person name="Gowin J."/>
            <person name="Greiner C."/>
            <person name="Han Y."/>
            <person name="Hu H."/>
            <person name="Hughes D.S.T."/>
            <person name="Huylmans A.-K."/>
            <person name="Kemena C."/>
            <person name="Kremer L.P.M."/>
            <person name="Lee S.L."/>
            <person name="Lopez-Ezquerra A."/>
            <person name="Mallet L."/>
            <person name="Monroy-Kuhn J.M."/>
            <person name="Moser A."/>
            <person name="Murali S.C."/>
            <person name="Muzny D.M."/>
            <person name="Otani S."/>
            <person name="Piulachs M.-D."/>
            <person name="Poelchau M."/>
            <person name="Qu J."/>
            <person name="Schaub F."/>
            <person name="Wada-Katsumata A."/>
            <person name="Worley K.C."/>
            <person name="Xie Q."/>
            <person name="Ylla G."/>
            <person name="Poulsen M."/>
            <person name="Gibbs R.A."/>
            <person name="Schal C."/>
            <person name="Richards S."/>
            <person name="Belles X."/>
            <person name="Korb J."/>
            <person name="Bornberg-Bauer E."/>
        </authorList>
    </citation>
    <scope>NUCLEOTIDE SEQUENCE [LARGE SCALE GENOMIC DNA]</scope>
    <source>
        <tissue evidence="1">Whole body</tissue>
    </source>
</reference>
<dbReference type="PANTHER" id="PTHR47326">
    <property type="entry name" value="TRANSPOSABLE ELEMENT TC3 TRANSPOSASE-LIKE PROTEIN"/>
    <property type="match status" value="1"/>
</dbReference>
<dbReference type="InParanoid" id="A0A2J7PGD9"/>
<organism evidence="1 2">
    <name type="scientific">Cryptotermes secundus</name>
    <dbReference type="NCBI Taxonomy" id="105785"/>
    <lineage>
        <taxon>Eukaryota</taxon>
        <taxon>Metazoa</taxon>
        <taxon>Ecdysozoa</taxon>
        <taxon>Arthropoda</taxon>
        <taxon>Hexapoda</taxon>
        <taxon>Insecta</taxon>
        <taxon>Pterygota</taxon>
        <taxon>Neoptera</taxon>
        <taxon>Polyneoptera</taxon>
        <taxon>Dictyoptera</taxon>
        <taxon>Blattodea</taxon>
        <taxon>Blattoidea</taxon>
        <taxon>Termitoidae</taxon>
        <taxon>Kalotermitidae</taxon>
        <taxon>Cryptotermitinae</taxon>
        <taxon>Cryptotermes</taxon>
    </lineage>
</organism>
<dbReference type="STRING" id="105785.A0A2J7PGD9"/>
<dbReference type="AlphaFoldDB" id="A0A2J7PGD9"/>
<comment type="caution">
    <text evidence="1">The sequence shown here is derived from an EMBL/GenBank/DDBJ whole genome shotgun (WGS) entry which is preliminary data.</text>
</comment>
<dbReference type="Proteomes" id="UP000235965">
    <property type="component" value="Unassembled WGS sequence"/>
</dbReference>
<dbReference type="GO" id="GO:0003676">
    <property type="term" value="F:nucleic acid binding"/>
    <property type="evidence" value="ECO:0007669"/>
    <property type="project" value="InterPro"/>
</dbReference>
<evidence type="ECO:0000313" key="2">
    <source>
        <dbReference type="Proteomes" id="UP000235965"/>
    </source>
</evidence>
<dbReference type="PANTHER" id="PTHR47326:SF1">
    <property type="entry name" value="HTH PSQ-TYPE DOMAIN-CONTAINING PROTEIN"/>
    <property type="match status" value="1"/>
</dbReference>
<dbReference type="InterPro" id="IPR036397">
    <property type="entry name" value="RNaseH_sf"/>
</dbReference>